<evidence type="ECO:0000313" key="2">
    <source>
        <dbReference type="Proteomes" id="UP000199203"/>
    </source>
</evidence>
<dbReference type="STRING" id="454006.SAMN05421825_3006"/>
<protein>
    <submittedName>
        <fullName evidence="1">cAMP-binding domain of CRP or a regulatory subunit of cAMP-dependent protein kinases</fullName>
    </submittedName>
</protein>
<organism evidence="1 2">
    <name type="scientific">Epilithonimonas hungarica</name>
    <dbReference type="NCBI Taxonomy" id="454006"/>
    <lineage>
        <taxon>Bacteria</taxon>
        <taxon>Pseudomonadati</taxon>
        <taxon>Bacteroidota</taxon>
        <taxon>Flavobacteriia</taxon>
        <taxon>Flavobacteriales</taxon>
        <taxon>Weeksellaceae</taxon>
        <taxon>Chryseobacterium group</taxon>
        <taxon>Epilithonimonas</taxon>
    </lineage>
</organism>
<dbReference type="AlphaFoldDB" id="A0A1G7SN14"/>
<keyword evidence="2" id="KW-1185">Reference proteome</keyword>
<dbReference type="SUPFAM" id="SSF51206">
    <property type="entry name" value="cAMP-binding domain-like"/>
    <property type="match status" value="1"/>
</dbReference>
<evidence type="ECO:0000313" key="1">
    <source>
        <dbReference type="EMBL" id="SDG23640.1"/>
    </source>
</evidence>
<dbReference type="OrthoDB" id="758145at2"/>
<dbReference type="Proteomes" id="UP000199203">
    <property type="component" value="Unassembled WGS sequence"/>
</dbReference>
<reference evidence="2" key="1">
    <citation type="submission" date="2016-10" db="EMBL/GenBank/DDBJ databases">
        <authorList>
            <person name="Varghese N."/>
            <person name="Submissions S."/>
        </authorList>
    </citation>
    <scope>NUCLEOTIDE SEQUENCE [LARGE SCALE GENOMIC DNA]</scope>
    <source>
        <strain evidence="2">DSM 19684</strain>
    </source>
</reference>
<dbReference type="GO" id="GO:0016301">
    <property type="term" value="F:kinase activity"/>
    <property type="evidence" value="ECO:0007669"/>
    <property type="project" value="UniProtKB-KW"/>
</dbReference>
<dbReference type="InterPro" id="IPR018490">
    <property type="entry name" value="cNMP-bd_dom_sf"/>
</dbReference>
<dbReference type="EMBL" id="FNBH01000003">
    <property type="protein sequence ID" value="SDG23640.1"/>
    <property type="molecule type" value="Genomic_DNA"/>
</dbReference>
<dbReference type="RefSeq" id="WP_089874212.1">
    <property type="nucleotide sequence ID" value="NZ_FNBH01000003.1"/>
</dbReference>
<accession>A0A1G7SN14</accession>
<gene>
    <name evidence="1" type="ORF">SAMN05421825_3006</name>
</gene>
<keyword evidence="1" id="KW-0808">Transferase</keyword>
<proteinExistence type="predicted"/>
<dbReference type="Gene3D" id="2.60.120.10">
    <property type="entry name" value="Jelly Rolls"/>
    <property type="match status" value="1"/>
</dbReference>
<keyword evidence="1" id="KW-0418">Kinase</keyword>
<dbReference type="InterPro" id="IPR014710">
    <property type="entry name" value="RmlC-like_jellyroll"/>
</dbReference>
<sequence length="189" mass="22405">MEKLIDYILQFDNLNKQQLDFIKSKAKEIELRKDEFYWEAGKTVKQIGFLIDGVIRVFYYNNKGEEITRYFIDENHLILSGNTIDEIYTPSEYLSAITECRLIVFSRQDWKEISQTIINWDKIIQKIVAKHHSEKIIRRSELVSQDGAERYLDFVQKFPTLVNRVPLSYIASYLGITQSSLSRIRKNIR</sequence>
<name>A0A1G7SN14_9FLAO</name>